<evidence type="ECO:0000313" key="2">
    <source>
        <dbReference type="Proteomes" id="UP000316079"/>
    </source>
</evidence>
<dbReference type="Proteomes" id="UP000316079">
    <property type="component" value="Unassembled WGS sequence"/>
</dbReference>
<feature type="non-terminal residue" evidence="1">
    <location>
        <position position="1"/>
    </location>
</feature>
<dbReference type="EMBL" id="SRMA01026583">
    <property type="protein sequence ID" value="TRY81963.1"/>
    <property type="molecule type" value="Genomic_DNA"/>
</dbReference>
<dbReference type="AlphaFoldDB" id="A0A553PWA2"/>
<reference evidence="1 2" key="1">
    <citation type="journal article" date="2019" name="Sci. Data">
        <title>Hybrid genome assembly and annotation of Danionella translucida.</title>
        <authorList>
            <person name="Kadobianskyi M."/>
            <person name="Schulze L."/>
            <person name="Schuelke M."/>
            <person name="Judkewitz B."/>
        </authorList>
    </citation>
    <scope>NUCLEOTIDE SEQUENCE [LARGE SCALE GENOMIC DNA]</scope>
    <source>
        <strain evidence="1 2">Bolton</strain>
    </source>
</reference>
<accession>A0A553PWA2</accession>
<protein>
    <submittedName>
        <fullName evidence="1">Uncharacterized protein</fullName>
    </submittedName>
</protein>
<evidence type="ECO:0000313" key="1">
    <source>
        <dbReference type="EMBL" id="TRY81963.1"/>
    </source>
</evidence>
<comment type="caution">
    <text evidence="1">The sequence shown here is derived from an EMBL/GenBank/DDBJ whole genome shotgun (WGS) entry which is preliminary data.</text>
</comment>
<organism evidence="1 2">
    <name type="scientific">Danionella cerebrum</name>
    <dbReference type="NCBI Taxonomy" id="2873325"/>
    <lineage>
        <taxon>Eukaryota</taxon>
        <taxon>Metazoa</taxon>
        <taxon>Chordata</taxon>
        <taxon>Craniata</taxon>
        <taxon>Vertebrata</taxon>
        <taxon>Euteleostomi</taxon>
        <taxon>Actinopterygii</taxon>
        <taxon>Neopterygii</taxon>
        <taxon>Teleostei</taxon>
        <taxon>Ostariophysi</taxon>
        <taxon>Cypriniformes</taxon>
        <taxon>Danionidae</taxon>
        <taxon>Danioninae</taxon>
        <taxon>Danionella</taxon>
    </lineage>
</organism>
<sequence length="170" mass="18336">CQGVGWVPFTYWDFTSQAVPLVSETPGLFTHQPFHRFTVVGITPVIHVRAQMYNKSCSRCSGLCVSANEAKPQTSISPKNTVQLPSDTQQAFGIISCSKNSLGRGCSHLEDSTAVAAKGPGCLSFIQLFVFLDLHGKLSSSGLLADEPLQGARLCSSGYRKGIFLDRNIP</sequence>
<gene>
    <name evidence="1" type="ORF">DNTS_030974</name>
</gene>
<name>A0A553PWA2_9TELE</name>
<keyword evidence="2" id="KW-1185">Reference proteome</keyword>
<proteinExistence type="predicted"/>